<organism evidence="2 3">
    <name type="scientific">Emiliania huxleyi (strain CCMP1516)</name>
    <dbReference type="NCBI Taxonomy" id="280463"/>
    <lineage>
        <taxon>Eukaryota</taxon>
        <taxon>Haptista</taxon>
        <taxon>Haptophyta</taxon>
        <taxon>Prymnesiophyceae</taxon>
        <taxon>Isochrysidales</taxon>
        <taxon>Noelaerhabdaceae</taxon>
        <taxon>Emiliania</taxon>
    </lineage>
</organism>
<dbReference type="eggNOG" id="KOG0428">
    <property type="taxonomic scope" value="Eukaryota"/>
</dbReference>
<dbReference type="Pfam" id="PF00179">
    <property type="entry name" value="UQ_con"/>
    <property type="match status" value="1"/>
</dbReference>
<dbReference type="SUPFAM" id="SSF54495">
    <property type="entry name" value="UBC-like"/>
    <property type="match status" value="1"/>
</dbReference>
<dbReference type="OMA" id="FMLKNND"/>
<dbReference type="STRING" id="2903.R1D3L8"/>
<reference evidence="2" key="2">
    <citation type="submission" date="2024-10" db="UniProtKB">
        <authorList>
            <consortium name="EnsemblProtists"/>
        </authorList>
    </citation>
    <scope>IDENTIFICATION</scope>
</reference>
<dbReference type="Proteomes" id="UP000013827">
    <property type="component" value="Unassembled WGS sequence"/>
</dbReference>
<dbReference type="AlphaFoldDB" id="A0A0D3K1K7"/>
<dbReference type="SMART" id="SM00212">
    <property type="entry name" value="UBCc"/>
    <property type="match status" value="1"/>
</dbReference>
<protein>
    <recommendedName>
        <fullName evidence="1">UBC core domain-containing protein</fullName>
    </recommendedName>
</protein>
<dbReference type="InterPro" id="IPR050113">
    <property type="entry name" value="Ub_conjugating_enzyme"/>
</dbReference>
<dbReference type="GeneID" id="17274917"/>
<feature type="domain" description="UBC core" evidence="1">
    <location>
        <begin position="3"/>
        <end position="160"/>
    </location>
</feature>
<evidence type="ECO:0000259" key="1">
    <source>
        <dbReference type="PROSITE" id="PS50127"/>
    </source>
</evidence>
<dbReference type="FunFam" id="3.10.110.10:FF:000086">
    <property type="entry name" value="Ubiquitin-conjugating enzyme E2 J1"/>
    <property type="match status" value="1"/>
</dbReference>
<name>A0A0D3K1K7_EMIH1</name>
<proteinExistence type="predicted"/>
<dbReference type="PANTHER" id="PTHR24067">
    <property type="entry name" value="UBIQUITIN-CONJUGATING ENZYME E2"/>
    <property type="match status" value="1"/>
</dbReference>
<dbReference type="KEGG" id="ehx:EMIHUDRAFT_456752"/>
<evidence type="ECO:0000313" key="3">
    <source>
        <dbReference type="Proteomes" id="UP000013827"/>
    </source>
</evidence>
<dbReference type="InterPro" id="IPR000608">
    <property type="entry name" value="UBC"/>
</dbReference>
<dbReference type="InterPro" id="IPR016135">
    <property type="entry name" value="UBQ-conjugating_enzyme/RWD"/>
</dbReference>
<reference evidence="3" key="1">
    <citation type="journal article" date="2013" name="Nature">
        <title>Pan genome of the phytoplankton Emiliania underpins its global distribution.</title>
        <authorList>
            <person name="Read B.A."/>
            <person name="Kegel J."/>
            <person name="Klute M.J."/>
            <person name="Kuo A."/>
            <person name="Lefebvre S.C."/>
            <person name="Maumus F."/>
            <person name="Mayer C."/>
            <person name="Miller J."/>
            <person name="Monier A."/>
            <person name="Salamov A."/>
            <person name="Young J."/>
            <person name="Aguilar M."/>
            <person name="Claverie J.M."/>
            <person name="Frickenhaus S."/>
            <person name="Gonzalez K."/>
            <person name="Herman E.K."/>
            <person name="Lin Y.C."/>
            <person name="Napier J."/>
            <person name="Ogata H."/>
            <person name="Sarno A.F."/>
            <person name="Shmutz J."/>
            <person name="Schroeder D."/>
            <person name="de Vargas C."/>
            <person name="Verret F."/>
            <person name="von Dassow P."/>
            <person name="Valentin K."/>
            <person name="Van de Peer Y."/>
            <person name="Wheeler G."/>
            <person name="Dacks J.B."/>
            <person name="Delwiche C.F."/>
            <person name="Dyhrman S.T."/>
            <person name="Glockner G."/>
            <person name="John U."/>
            <person name="Richards T."/>
            <person name="Worden A.Z."/>
            <person name="Zhang X."/>
            <person name="Grigoriev I.V."/>
            <person name="Allen A.E."/>
            <person name="Bidle K."/>
            <person name="Borodovsky M."/>
            <person name="Bowler C."/>
            <person name="Brownlee C."/>
            <person name="Cock J.M."/>
            <person name="Elias M."/>
            <person name="Gladyshev V.N."/>
            <person name="Groth M."/>
            <person name="Guda C."/>
            <person name="Hadaegh A."/>
            <person name="Iglesias-Rodriguez M.D."/>
            <person name="Jenkins J."/>
            <person name="Jones B.M."/>
            <person name="Lawson T."/>
            <person name="Leese F."/>
            <person name="Lindquist E."/>
            <person name="Lobanov A."/>
            <person name="Lomsadze A."/>
            <person name="Malik S.B."/>
            <person name="Marsh M.E."/>
            <person name="Mackinder L."/>
            <person name="Mock T."/>
            <person name="Mueller-Roeber B."/>
            <person name="Pagarete A."/>
            <person name="Parker M."/>
            <person name="Probert I."/>
            <person name="Quesneville H."/>
            <person name="Raines C."/>
            <person name="Rensing S.A."/>
            <person name="Riano-Pachon D.M."/>
            <person name="Richier S."/>
            <person name="Rokitta S."/>
            <person name="Shiraiwa Y."/>
            <person name="Soanes D.M."/>
            <person name="van der Giezen M."/>
            <person name="Wahlund T.M."/>
            <person name="Williams B."/>
            <person name="Wilson W."/>
            <person name="Wolfe G."/>
            <person name="Wurch L.L."/>
        </authorList>
    </citation>
    <scope>NUCLEOTIDE SEQUENCE</scope>
</reference>
<accession>A0A0D3K1K7</accession>
<dbReference type="Gene3D" id="3.10.110.10">
    <property type="entry name" value="Ubiquitin Conjugating Enzyme"/>
    <property type="match status" value="1"/>
</dbReference>
<dbReference type="RefSeq" id="XP_005782071.1">
    <property type="nucleotide sequence ID" value="XM_005782014.1"/>
</dbReference>
<dbReference type="CDD" id="cd23799">
    <property type="entry name" value="UBCc_UBE2J"/>
    <property type="match status" value="1"/>
</dbReference>
<dbReference type="PaxDb" id="2903-EOD29642"/>
<sequence length="168" mass="18837">MSRSVKRIMSEAKELQECPAADFVAAPLDDNLFEWHFTLRGVAGTAFEGGRYHGRIMLPPEYPFKPPSIFLLTPNGRFETGRKICLSVSAHHPESWQPAWGVRTILTALIAFFPTRADGALAGLDYSDVERRALAQRSLEWRYVVQFLRQALIDTEDSGSEECGVNGH</sequence>
<dbReference type="EnsemblProtists" id="EOD29642">
    <property type="protein sequence ID" value="EOD29642"/>
    <property type="gene ID" value="EMIHUDRAFT_456752"/>
</dbReference>
<evidence type="ECO:0000313" key="2">
    <source>
        <dbReference type="EnsemblProtists" id="EOD29642"/>
    </source>
</evidence>
<keyword evidence="3" id="KW-1185">Reference proteome</keyword>
<dbReference type="HOGENOM" id="CLU_041481_4_2_1"/>
<dbReference type="PROSITE" id="PS50127">
    <property type="entry name" value="UBC_2"/>
    <property type="match status" value="1"/>
</dbReference>